<dbReference type="AlphaFoldDB" id="A0A093IWI0"/>
<evidence type="ECO:0000313" key="3">
    <source>
        <dbReference type="Proteomes" id="UP000053806"/>
    </source>
</evidence>
<feature type="compositionally biased region" description="Basic and acidic residues" evidence="1">
    <location>
        <begin position="48"/>
        <end position="85"/>
    </location>
</feature>
<accession>A0A093IWI0</accession>
<reference evidence="2 3" key="1">
    <citation type="submission" date="2014-04" db="EMBL/GenBank/DDBJ databases">
        <title>Genome evolution of avian class.</title>
        <authorList>
            <person name="Zhang G."/>
            <person name="Li C."/>
        </authorList>
    </citation>
    <scope>NUCLEOTIDE SEQUENCE [LARGE SCALE GENOMIC DNA]</scope>
    <source>
        <strain evidence="2">BGI_N327</strain>
    </source>
</reference>
<gene>
    <name evidence="2" type="ORF">N327_06225</name>
</gene>
<sequence>MSENSHFPWSAADRQELHSSGSQPAALACSAGDEQLSQSPEPASGRASPRDDAQPSRGAEGERGAQGDKPLEAAVELGERQGEEG</sequence>
<feature type="region of interest" description="Disordered" evidence="1">
    <location>
        <begin position="1"/>
        <end position="85"/>
    </location>
</feature>
<evidence type="ECO:0000256" key="1">
    <source>
        <dbReference type="SAM" id="MobiDB-lite"/>
    </source>
</evidence>
<proteinExistence type="predicted"/>
<keyword evidence="3" id="KW-1185">Reference proteome</keyword>
<feature type="non-terminal residue" evidence="2">
    <location>
        <position position="85"/>
    </location>
</feature>
<organism evidence="2 3">
    <name type="scientific">Fulmarus glacialis</name>
    <name type="common">Northern fulmar</name>
    <dbReference type="NCBI Taxonomy" id="30455"/>
    <lineage>
        <taxon>Eukaryota</taxon>
        <taxon>Metazoa</taxon>
        <taxon>Chordata</taxon>
        <taxon>Craniata</taxon>
        <taxon>Vertebrata</taxon>
        <taxon>Euteleostomi</taxon>
        <taxon>Archelosauria</taxon>
        <taxon>Archosauria</taxon>
        <taxon>Dinosauria</taxon>
        <taxon>Saurischia</taxon>
        <taxon>Theropoda</taxon>
        <taxon>Coelurosauria</taxon>
        <taxon>Aves</taxon>
        <taxon>Neognathae</taxon>
        <taxon>Neoaves</taxon>
        <taxon>Aequornithes</taxon>
        <taxon>Procellariiformes</taxon>
        <taxon>Procellariidae</taxon>
        <taxon>Fulmarus</taxon>
    </lineage>
</organism>
<name>A0A093IWI0_FULGA</name>
<dbReference type="EMBL" id="KK600864">
    <property type="protein sequence ID" value="KFW06018.1"/>
    <property type="molecule type" value="Genomic_DNA"/>
</dbReference>
<protein>
    <submittedName>
        <fullName evidence="2">Uncharacterized protein</fullName>
    </submittedName>
</protein>
<evidence type="ECO:0000313" key="2">
    <source>
        <dbReference type="EMBL" id="KFW06018.1"/>
    </source>
</evidence>
<dbReference type="Proteomes" id="UP000053806">
    <property type="component" value="Unassembled WGS sequence"/>
</dbReference>